<proteinExistence type="predicted"/>
<dbReference type="EMBL" id="ML737754">
    <property type="protein sequence ID" value="KAE8360920.1"/>
    <property type="molecule type" value="Genomic_DNA"/>
</dbReference>
<dbReference type="GeneID" id="43652608"/>
<reference evidence="1 2" key="1">
    <citation type="submission" date="2019-04" db="EMBL/GenBank/DDBJ databases">
        <title>Friends and foes A comparative genomics studyof 23 Aspergillus species from section Flavi.</title>
        <authorList>
            <consortium name="DOE Joint Genome Institute"/>
            <person name="Kjaerbolling I."/>
            <person name="Vesth T."/>
            <person name="Frisvad J.C."/>
            <person name="Nybo J.L."/>
            <person name="Theobald S."/>
            <person name="Kildgaard S."/>
            <person name="Isbrandt T."/>
            <person name="Kuo A."/>
            <person name="Sato A."/>
            <person name="Lyhne E.K."/>
            <person name="Kogle M.E."/>
            <person name="Wiebenga A."/>
            <person name="Kun R.S."/>
            <person name="Lubbers R.J."/>
            <person name="Makela M.R."/>
            <person name="Barry K."/>
            <person name="Chovatia M."/>
            <person name="Clum A."/>
            <person name="Daum C."/>
            <person name="Haridas S."/>
            <person name="He G."/>
            <person name="LaButti K."/>
            <person name="Lipzen A."/>
            <person name="Mondo S."/>
            <person name="Riley R."/>
            <person name="Salamov A."/>
            <person name="Simmons B.A."/>
            <person name="Magnuson J.K."/>
            <person name="Henrissat B."/>
            <person name="Mortensen U.H."/>
            <person name="Larsen T.O."/>
            <person name="Devries R.P."/>
            <person name="Grigoriev I.V."/>
            <person name="Machida M."/>
            <person name="Baker S.E."/>
            <person name="Andersen M.R."/>
        </authorList>
    </citation>
    <scope>NUCLEOTIDE SEQUENCE [LARGE SCALE GENOMIC DNA]</scope>
    <source>
        <strain evidence="1 2">CBS 763.97</strain>
    </source>
</reference>
<dbReference type="Proteomes" id="UP000326268">
    <property type="component" value="Unassembled WGS sequence"/>
</dbReference>
<gene>
    <name evidence="1" type="ORF">BDV27DRAFT_133769</name>
</gene>
<dbReference type="RefSeq" id="XP_031924001.1">
    <property type="nucleotide sequence ID" value="XM_032068162.1"/>
</dbReference>
<accession>A0A5N6ZXC2</accession>
<evidence type="ECO:0000313" key="2">
    <source>
        <dbReference type="Proteomes" id="UP000326268"/>
    </source>
</evidence>
<dbReference type="AlphaFoldDB" id="A0A5N6ZXC2"/>
<organism evidence="1 2">
    <name type="scientific">Aspergillus caelatus</name>
    <dbReference type="NCBI Taxonomy" id="61420"/>
    <lineage>
        <taxon>Eukaryota</taxon>
        <taxon>Fungi</taxon>
        <taxon>Dikarya</taxon>
        <taxon>Ascomycota</taxon>
        <taxon>Pezizomycotina</taxon>
        <taxon>Eurotiomycetes</taxon>
        <taxon>Eurotiomycetidae</taxon>
        <taxon>Eurotiales</taxon>
        <taxon>Aspergillaceae</taxon>
        <taxon>Aspergillus</taxon>
        <taxon>Aspergillus subgen. Circumdati</taxon>
    </lineage>
</organism>
<evidence type="ECO:0000313" key="1">
    <source>
        <dbReference type="EMBL" id="KAE8360920.1"/>
    </source>
</evidence>
<name>A0A5N6ZXC2_9EURO</name>
<keyword evidence="2" id="KW-1185">Reference proteome</keyword>
<sequence>MHGILYPSKVKTRASLFIANAPNLPRTSLEWKLHKWSPFSWLAVSWSAGSLRIRISGPRAWLAPLPGLLFALDALLYEGLQNYFHDGTCM</sequence>
<protein>
    <submittedName>
        <fullName evidence="1">Uncharacterized protein</fullName>
    </submittedName>
</protein>